<accession>A0A8B8H7L4</accession>
<dbReference type="InterPro" id="IPR046460">
    <property type="entry name" value="UNC80_C"/>
</dbReference>
<feature type="region of interest" description="Disordered" evidence="1">
    <location>
        <begin position="1503"/>
        <end position="1572"/>
    </location>
</feature>
<dbReference type="GO" id="GO:0030424">
    <property type="term" value="C:axon"/>
    <property type="evidence" value="ECO:0007669"/>
    <property type="project" value="TreeGrafter"/>
</dbReference>
<proteinExistence type="predicted"/>
<feature type="compositionally biased region" description="Polar residues" evidence="1">
    <location>
        <begin position="1510"/>
        <end position="1519"/>
    </location>
</feature>
<dbReference type="Pfam" id="PF15778">
    <property type="entry name" value="UNC80_N"/>
    <property type="match status" value="1"/>
</dbReference>
<dbReference type="PANTHER" id="PTHR31781:SF1">
    <property type="entry name" value="PROTEIN UNC-80 HOMOLOG"/>
    <property type="match status" value="1"/>
</dbReference>
<feature type="compositionally biased region" description="Basic and acidic residues" evidence="1">
    <location>
        <begin position="3092"/>
        <end position="3106"/>
    </location>
</feature>
<evidence type="ECO:0000259" key="4">
    <source>
        <dbReference type="Pfam" id="PF20262"/>
    </source>
</evidence>
<dbReference type="CTD" id="285175"/>
<name>A0A7M7SR69_APIME</name>
<dbReference type="GeneID" id="726032"/>
<evidence type="ECO:0000313" key="6">
    <source>
        <dbReference type="Proteomes" id="UP000005203"/>
    </source>
</evidence>
<dbReference type="RefSeq" id="XP_026300001.1">
    <property type="nucleotide sequence ID" value="XM_026444216.1"/>
</dbReference>
<reference evidence="7" key="2">
    <citation type="submission" date="2025-04" db="UniProtKB">
        <authorList>
            <consortium name="RefSeq"/>
        </authorList>
    </citation>
    <scope>IDENTIFICATION</scope>
    <source>
        <strain evidence="7">DH4</strain>
        <tissue evidence="7">Whole body</tissue>
    </source>
</reference>
<feature type="compositionally biased region" description="Basic and acidic residues" evidence="1">
    <location>
        <begin position="355"/>
        <end position="373"/>
    </location>
</feature>
<feature type="region of interest" description="Disordered" evidence="1">
    <location>
        <begin position="347"/>
        <end position="388"/>
    </location>
</feature>
<evidence type="ECO:0000259" key="2">
    <source>
        <dbReference type="Pfam" id="PF15778"/>
    </source>
</evidence>
<organism evidence="5">
    <name type="scientific">Apis mellifera</name>
    <name type="common">Honeybee</name>
    <dbReference type="NCBI Taxonomy" id="7460"/>
    <lineage>
        <taxon>Eukaryota</taxon>
        <taxon>Metazoa</taxon>
        <taxon>Ecdysozoa</taxon>
        <taxon>Arthropoda</taxon>
        <taxon>Hexapoda</taxon>
        <taxon>Insecta</taxon>
        <taxon>Pterygota</taxon>
        <taxon>Neoptera</taxon>
        <taxon>Endopterygota</taxon>
        <taxon>Hymenoptera</taxon>
        <taxon>Apocrita</taxon>
        <taxon>Aculeata</taxon>
        <taxon>Apoidea</taxon>
        <taxon>Anthophila</taxon>
        <taxon>Apidae</taxon>
        <taxon>Apis</taxon>
    </lineage>
</organism>
<feature type="region of interest" description="Disordered" evidence="1">
    <location>
        <begin position="3132"/>
        <end position="3259"/>
    </location>
</feature>
<feature type="compositionally biased region" description="Polar residues" evidence="1">
    <location>
        <begin position="3138"/>
        <end position="3166"/>
    </location>
</feature>
<evidence type="ECO:0000259" key="3">
    <source>
        <dbReference type="Pfam" id="PF19424"/>
    </source>
</evidence>
<dbReference type="GO" id="GO:0055080">
    <property type="term" value="P:monoatomic cation homeostasis"/>
    <property type="evidence" value="ECO:0007669"/>
    <property type="project" value="TreeGrafter"/>
</dbReference>
<evidence type="ECO:0000256" key="1">
    <source>
        <dbReference type="SAM" id="MobiDB-lite"/>
    </source>
</evidence>
<feature type="region of interest" description="Disordered" evidence="1">
    <location>
        <begin position="493"/>
        <end position="513"/>
    </location>
</feature>
<feature type="region of interest" description="Disordered" evidence="1">
    <location>
        <begin position="242"/>
        <end position="264"/>
    </location>
</feature>
<feature type="region of interest" description="Disordered" evidence="1">
    <location>
        <begin position="768"/>
        <end position="789"/>
    </location>
</feature>
<dbReference type="InterPro" id="IPR016024">
    <property type="entry name" value="ARM-type_fold"/>
</dbReference>
<feature type="region of interest" description="Disordered" evidence="1">
    <location>
        <begin position="1587"/>
        <end position="1639"/>
    </location>
</feature>
<evidence type="ECO:0000313" key="5">
    <source>
        <dbReference type="EnsemblMetazoa" id="XP_026300001"/>
    </source>
</evidence>
<keyword evidence="6" id="KW-1185">Reference proteome</keyword>
<dbReference type="Pfam" id="PF19424">
    <property type="entry name" value="UNC80"/>
    <property type="match status" value="1"/>
</dbReference>
<feature type="region of interest" description="Disordered" evidence="1">
    <location>
        <begin position="3092"/>
        <end position="3117"/>
    </location>
</feature>
<feature type="region of interest" description="Disordered" evidence="1">
    <location>
        <begin position="1998"/>
        <end position="2033"/>
    </location>
</feature>
<feature type="compositionally biased region" description="Low complexity" evidence="1">
    <location>
        <begin position="3167"/>
        <end position="3176"/>
    </location>
</feature>
<feature type="compositionally biased region" description="Low complexity" evidence="1">
    <location>
        <begin position="243"/>
        <end position="252"/>
    </location>
</feature>
<feature type="compositionally biased region" description="Basic and acidic residues" evidence="1">
    <location>
        <begin position="1732"/>
        <end position="1747"/>
    </location>
</feature>
<sequence>MHKRRSLDGNVQEQALPIPVQMFLWRQLRPFIRAKLGKLHEASCTFCQHAPGHHETKEACTSLEKVLVQNLHNDLTRSLSLILGTVPRWRLIQAALPYVLHATANLLHNRKDFQTLGAMETTLLYILHWILLDAAEECAETDADPGNPFYYLFSIPTMSLFVYLFAPLCNHLKDIDFKTNLRLENGLKIWSAMYECRHPDTPCFTTHCRIKPQALWSRSFKTYKQHQMSDDVFVGRNIESPPSQSVSAFSDQSSDKPSTKQLDEDNIWVSSPKDTVFPETIPEESSGTEDEHVMIFRLPSLSESEKALDGGEASIFHVAMGRTTGFSKLRIEQVTAISALDTRQYQEKSSSIGGLEREKEDQKTEKETMDGSKTKGSLTQRGPGDSSIGGLTSSCPAIDADVRAATFLDVAVLRCLFVPQWQEEGVHWALQFLYHRLRMINEETSVQQMPRRRSNSLPIPKIEVSIYQSPENKKKDVSKDFMEVPEVRDVSLLTGHDGDTSHTRRASEKSKKRMKMADLKAFVETKLLSKSEKALEKIGQEDSKMLFDQDSHRSLDTGDDNLTRPTSTMSKIFEAKDVDHMKHPTNLIKGKSMPSLSCLINELTAGGYVGDTRIERKQSRFYSQSYTAPNPIITVTEHTPTPSPDFMKRQGSIDSQLDVISMHGSRLDSERKPSLTRSQTDSNITYASDEIPEAPGSCCYITKEGDIDLQVVLKAVHSVALRDSNCCTLRVCENILNLVELLIDMGVMKQCLRDEITGSIAESATAVERAEAGKKKESPENEHEYRQDVSEAKASSHNLLMNCVIRVLKHLGCPHNCSEGIRGQQADFCRSQAQTILVKLHRASSKQFSRFLRSMVREQPIPEVLEFFHALVGFCVDPSSLLSPLNQKRGSSKSPEISGSQGGYATNFGANLVGSGGGGTGSSSATPGTVVGAVVPASGAGGATYGSVSHGARGIEGHVFNYVFKALVTRFVKSLKELKSQENVCLYCDVRQFMSYVKEVHGGAFRRVALSGILDSTDRPNKRCNSNVQTTRVIRHMHQSDLEEHADIGGDTCYTMDDRGTRKYFFKKRSTSSTCAFAFMQSLLETELSEENAKISQSPLGNLRKKHHILTPRQSERNLGIEPMSSGKIRKSTRFQIGGIVNWFRKEYGRTDSTDSHESSESPTDGSFVRQSSFHYGHHRSASRSGRGVGLTFQKAKRRMEDQLNKIGFGKSKKKESLEDAPGSYFSRRNSMEFGEASRESEFVVLKERRLVPRNAVYDGMLRFSFLLETCQPGSVPDHYLMAAILDLPYAPVVARASLILECAHFVHMCNKGQWPTWMKMNLPMFRSSVPINNRSTPVSRIHVLQRTAGKLFYQWAEAIGTRLEELLLEDKQNFDQVIAMVSDENKQRDLITEDEEEDFLDEASINGYGSQCPIALRLTACILLLEVTAFLRETYQTLPKFNKLLTKERPLPWERMYSREANRRWSMALSSMGHSQTSAQSLQSIVGDREVAPERKISFVLYEPDNESEGSSKSTVTIQGEDFQSAEKEKAKRVQPPQSRPLLLRRGTAENATGSFKKRSLKLRRGTKEGKDTECEAYTVKRADSIQSKRKVSSLSDRSDTSEPGFGGEISGEESPGILIDDQPPESPSDSNETDETNKNFPWMRVLAQFANSFNFYCSHQNFCHPYCHRRQMRACSRLIKSIRKIYGEEFGILNGTGIFDLDTDKKEASKKEKRSRKVSEQASTQVSPVRRKDSVGKKYKVEKNMDGSQSGRLAQRDSSKDLADQDSEKGKESSKKSSIGEVDKENSAILKYLRTQVKDVFHAPLATLVKGAVVMTEELFVDVLPVAWELLLEANQEVAASAASLFIVAAVRAPNQASELMHHGLRHNSTSVRINAILRFQVLWKLRYQVWPRLEENAHMTFKVPPPGIEFTLPSPKIGIESLPVVDPPWMPQVKTKVEEVTINQEHHRSLVTATKTRKKQQTELIKKALQAQDDKKREERENFLITTIPITVQAAYEPSPVGDDHDEGNVGDEDGGETIPRNTSHHSQSAPSLFPSSLCSAIVQIIHLLDDAAVSDDGSAVYEVAYQVIWNCLVEDSALFLRYVLERLTREKQELMFKILRHLIRFVPKLPQQAAFALYNYIIGYVMFYARSPHEEGQKLIGTALSILWMVVHSVHGIMFKDLKQILRKEQCDASILLTANVPSAKRIVVHGPQDPDAGGIPSQFPVQEDTQFCQILRESLDFFGIEESKHKEYFLVDYKTHQIRNSSSYVRDYYFFKGRSQFSEIELVHMKPEDAFNALQRQELVHKFVEIGKVLLTWAILKNVDMVVQRVVFLHEELMKLPSFPRRALEADLDLYKGGEIGRELLGLDVMHKFMWVKLIARMFEAMAGNFAYSGDIHLFLNVLNGAVILHSEDSCILRYVIATYINAAHNFKNIFSTNGYLLIMPTLLQLYSTHQTNKLVTTTVEYAVKQFYLMNRKPFILQMFGSVSTILDTDETSIHGDAHKVPSTCLFNLLLSLETPSPDPLNIDELVKEEKPLKAIDFCYHDENEMVTVLDCISLCVMVIAYAPDSVRGQQMLIILEAILPCYVQQIQSPTYNKEGKTEKEIIHQLAVAVKTLVNNSEALTKYYNGPQKSSPEHKGSSQRNYGKGPYSPGYDFEDETHASKYIEHSRVRTFYDRDNDDAESCHKNEFRRPRDTLLNMVGDFVARCSTRLVELNKKSQDGKTIELLDPKCHIRLADIAHSLLKISPYDASTMGCRGLRRYMNDILPSTEWSSDDMRPALTNILRRLDKTFSKIHKKASIRRNTNWTAASDLLKGVYETLVKCPYIAHFQYLKALLTTCQSLIIGDTPPEDMTSASSAALMSKIPPQHFCSTVLRLIALYVISLGEGYLYAMFGTQTRIENMLLNLLIPLFLRVGTGRKDVPKLRQSDINFALTVVLNTLWPPTTKTTAPITAQNLKTTTDMRAGSLTFVARDSKTLTKTSLILYQVAFLALKIMTICFETELKTEWPKILRTMRLLNKRNEASMYLWNFIEFVVTHRTALYIQMLPFIVHKIGQAPISEHERNMQTTIRAKINGDTKSVPKSRGSLLTDLIHELRKLKEEIEDRKFDETQSEPKRSVADMHCATEGQSRTQRLSLIDLLTGDLGSRSHMNHQSNSSSTIKTTQPSQVSAPPNGIQTARGSSTSGGSSTLREACDGATEQQQAEQQATTARGRRGNCDEPTQPNQSKRRQFRRIPPRQTSVTTLYGSKQEDFPIEKESKKSRRSSASEIRTK</sequence>
<gene>
    <name evidence="7" type="primary">LOC726032</name>
</gene>
<dbReference type="GO" id="GO:0005261">
    <property type="term" value="F:monoatomic cation channel activity"/>
    <property type="evidence" value="ECO:0007669"/>
    <property type="project" value="TreeGrafter"/>
</dbReference>
<evidence type="ECO:0000313" key="7">
    <source>
        <dbReference type="RefSeq" id="XP_026300001.1"/>
    </source>
</evidence>
<feature type="compositionally biased region" description="Basic residues" evidence="1">
    <location>
        <begin position="3213"/>
        <end position="3222"/>
    </location>
</feature>
<dbReference type="InterPro" id="IPR031542">
    <property type="entry name" value="UNC80_N"/>
</dbReference>
<feature type="region of interest" description="Disordered" evidence="1">
    <location>
        <begin position="2612"/>
        <end position="2639"/>
    </location>
</feature>
<feature type="compositionally biased region" description="Basic and acidic residues" evidence="1">
    <location>
        <begin position="1151"/>
        <end position="1160"/>
    </location>
</feature>
<dbReference type="Proteomes" id="UP000005203">
    <property type="component" value="Linkage group LG12"/>
</dbReference>
<feature type="domain" description="Protein UNC80 C-terminal" evidence="4">
    <location>
        <begin position="2025"/>
        <end position="3089"/>
    </location>
</feature>
<feature type="domain" description="Cation channel complex component UNC80 N-terminal" evidence="2">
    <location>
        <begin position="15"/>
        <end position="210"/>
    </location>
</feature>
<feature type="compositionally biased region" description="Basic residues" evidence="1">
    <location>
        <begin position="1557"/>
        <end position="1566"/>
    </location>
</feature>
<dbReference type="PANTHER" id="PTHR31781">
    <property type="entry name" value="UNC80"/>
    <property type="match status" value="1"/>
</dbReference>
<feature type="compositionally biased region" description="Polar residues" evidence="1">
    <location>
        <begin position="2023"/>
        <end position="2033"/>
    </location>
</feature>
<dbReference type="OrthoDB" id="5584001at2759"/>
<feature type="compositionally biased region" description="Acidic residues" evidence="1">
    <location>
        <begin position="2007"/>
        <end position="2019"/>
    </location>
</feature>
<dbReference type="GO" id="GO:0034703">
    <property type="term" value="C:cation channel complex"/>
    <property type="evidence" value="ECO:0007669"/>
    <property type="project" value="TreeGrafter"/>
</dbReference>
<accession>A0A7M7SR69</accession>
<feature type="compositionally biased region" description="Basic and acidic residues" evidence="1">
    <location>
        <begin position="1756"/>
        <end position="1777"/>
    </location>
</feature>
<feature type="region of interest" description="Disordered" evidence="1">
    <location>
        <begin position="1711"/>
        <end position="1782"/>
    </location>
</feature>
<feature type="compositionally biased region" description="Low complexity" evidence="1">
    <location>
        <begin position="3184"/>
        <end position="3197"/>
    </location>
</feature>
<feature type="region of interest" description="Disordered" evidence="1">
    <location>
        <begin position="1151"/>
        <end position="1171"/>
    </location>
</feature>
<feature type="compositionally biased region" description="Polar residues" evidence="1">
    <location>
        <begin position="3224"/>
        <end position="3233"/>
    </location>
</feature>
<dbReference type="SUPFAM" id="SSF48371">
    <property type="entry name" value="ARM repeat"/>
    <property type="match status" value="1"/>
</dbReference>
<dbReference type="InterPro" id="IPR045852">
    <property type="entry name" value="UNC80_central"/>
</dbReference>
<protein>
    <submittedName>
        <fullName evidence="7">Protein unc-80 homolog isoform X12</fullName>
    </submittedName>
</protein>
<dbReference type="EnsemblMetazoa" id="XM_026444216">
    <property type="protein sequence ID" value="XP_026300001"/>
    <property type="gene ID" value="LOC726032"/>
</dbReference>
<feature type="domain" description="Protein UNC80 central region" evidence="3">
    <location>
        <begin position="1247"/>
        <end position="2003"/>
    </location>
</feature>
<reference evidence="5" key="1">
    <citation type="submission" date="2021-01" db="UniProtKB">
        <authorList>
            <consortium name="EnsemblMetazoa"/>
        </authorList>
    </citation>
    <scope>IDENTIFICATION</scope>
    <source>
        <strain evidence="5">DH4</strain>
    </source>
</reference>
<feature type="compositionally biased region" description="Basic and acidic residues" evidence="1">
    <location>
        <begin position="253"/>
        <end position="263"/>
    </location>
</feature>
<dbReference type="Pfam" id="PF20262">
    <property type="entry name" value="UNC80_C"/>
    <property type="match status" value="1"/>
</dbReference>
<feature type="compositionally biased region" description="Basic and acidic residues" evidence="1">
    <location>
        <begin position="496"/>
        <end position="513"/>
    </location>
</feature>
<feature type="compositionally biased region" description="Basic and acidic residues" evidence="1">
    <location>
        <begin position="3235"/>
        <end position="3245"/>
    </location>
</feature>